<evidence type="ECO:0000313" key="11">
    <source>
        <dbReference type="Proteomes" id="UP000075349"/>
    </source>
</evidence>
<dbReference type="NCBIfam" id="NF006047">
    <property type="entry name" value="PRK08193.1"/>
    <property type="match status" value="1"/>
</dbReference>
<dbReference type="GO" id="GO:0008742">
    <property type="term" value="F:L-ribulose-phosphate 4-epimerase activity"/>
    <property type="evidence" value="ECO:0007669"/>
    <property type="project" value="UniProtKB-EC"/>
</dbReference>
<dbReference type="GO" id="GO:0016832">
    <property type="term" value="F:aldehyde-lyase activity"/>
    <property type="evidence" value="ECO:0007669"/>
    <property type="project" value="TreeGrafter"/>
</dbReference>
<evidence type="ECO:0000256" key="7">
    <source>
        <dbReference type="ARBA" id="ARBA00023235"/>
    </source>
</evidence>
<dbReference type="SUPFAM" id="SSF53639">
    <property type="entry name" value="AraD/HMP-PK domain-like"/>
    <property type="match status" value="1"/>
</dbReference>
<dbReference type="PANTHER" id="PTHR22789:SF9">
    <property type="entry name" value="L-RIBULOSE-5-PHOSPHATE 4-EPIMERASE ULAF"/>
    <property type="match status" value="1"/>
</dbReference>
<keyword evidence="5" id="KW-0479">Metal-binding</keyword>
<dbReference type="InterPro" id="IPR001303">
    <property type="entry name" value="Aldolase_II/adducin_N"/>
</dbReference>
<dbReference type="InterPro" id="IPR050197">
    <property type="entry name" value="Aldolase_class_II_sugar_metab"/>
</dbReference>
<dbReference type="EC" id="5.1.3.4" evidence="4"/>
<sequence>MGELATGAAKSVLSQEERLKKLRHDVWQANLDLERHKLVTFTWGNVSAIDRESGLVVIKPSGVAYEDLSAENMVVVDLQGNVVEGDLNPPSDTATHLVLYRTYAKIGGVVHTHSPRATAWAQAGKEIPALGTTHADYFYGSIPCTRPLSNNEIARDYELNTGLVIVETIGDRDPTSIPGILVKEHAPFCWGKDAYQAVHNAVVTEVVAGMALQTLQINPAAQYINQALLDKRYLRKHGANAYYGQSEKNKG</sequence>
<comment type="catalytic activity">
    <reaction evidence="1">
        <text>L-ribulose 5-phosphate = D-xylulose 5-phosphate</text>
        <dbReference type="Rhea" id="RHEA:22368"/>
        <dbReference type="ChEBI" id="CHEBI:57737"/>
        <dbReference type="ChEBI" id="CHEBI:58226"/>
        <dbReference type="EC" id="5.1.3.4"/>
    </reaction>
</comment>
<accession>A0A151JL82</accession>
<dbReference type="EMBL" id="LOMK01000001">
    <property type="protein sequence ID" value="KYN26293.1"/>
    <property type="molecule type" value="Genomic_DNA"/>
</dbReference>
<dbReference type="SMART" id="SM01007">
    <property type="entry name" value="Aldolase_II"/>
    <property type="match status" value="1"/>
</dbReference>
<reference evidence="11" key="1">
    <citation type="submission" date="2015-12" db="EMBL/GenBank/DDBJ databases">
        <authorList>
            <person name="Tarr C.L."/>
            <person name="Gladney L.M."/>
        </authorList>
    </citation>
    <scope>NUCLEOTIDE SEQUENCE [LARGE SCALE GENOMIC DNA]</scope>
    <source>
        <strain evidence="11">2756-81</strain>
    </source>
</reference>
<dbReference type="PANTHER" id="PTHR22789">
    <property type="entry name" value="FUCULOSE PHOSPHATE ALDOLASE"/>
    <property type="match status" value="1"/>
</dbReference>
<dbReference type="InterPro" id="IPR036409">
    <property type="entry name" value="Aldolase_II/adducin_N_sf"/>
</dbReference>
<keyword evidence="8" id="KW-0119">Carbohydrate metabolism</keyword>
<keyword evidence="6" id="KW-0862">Zinc</keyword>
<evidence type="ECO:0000256" key="2">
    <source>
        <dbReference type="ARBA" id="ARBA00001947"/>
    </source>
</evidence>
<comment type="similarity">
    <text evidence="3">Belongs to the aldolase class II family. AraD/FucA subfamily.</text>
</comment>
<evidence type="ECO:0000259" key="9">
    <source>
        <dbReference type="SMART" id="SM01007"/>
    </source>
</evidence>
<dbReference type="GO" id="GO:0005829">
    <property type="term" value="C:cytosol"/>
    <property type="evidence" value="ECO:0007669"/>
    <property type="project" value="TreeGrafter"/>
</dbReference>
<dbReference type="Proteomes" id="UP000075349">
    <property type="component" value="Unassembled WGS sequence"/>
</dbReference>
<gene>
    <name evidence="10" type="primary">araD</name>
    <name evidence="10" type="ORF">AUQ44_14510</name>
</gene>
<evidence type="ECO:0000256" key="8">
    <source>
        <dbReference type="ARBA" id="ARBA00023277"/>
    </source>
</evidence>
<keyword evidence="7" id="KW-0413">Isomerase</keyword>
<evidence type="ECO:0000256" key="1">
    <source>
        <dbReference type="ARBA" id="ARBA00001726"/>
    </source>
</evidence>
<feature type="domain" description="Class II aldolase/adducin N-terminal" evidence="9">
    <location>
        <begin position="24"/>
        <end position="212"/>
    </location>
</feature>
<dbReference type="Pfam" id="PF00596">
    <property type="entry name" value="Aldolase_II"/>
    <property type="match status" value="1"/>
</dbReference>
<organism evidence="10 11">
    <name type="scientific">Vibrio cidicii</name>
    <dbReference type="NCBI Taxonomy" id="1763883"/>
    <lineage>
        <taxon>Bacteria</taxon>
        <taxon>Pseudomonadati</taxon>
        <taxon>Pseudomonadota</taxon>
        <taxon>Gammaproteobacteria</taxon>
        <taxon>Vibrionales</taxon>
        <taxon>Vibrionaceae</taxon>
        <taxon>Vibrio</taxon>
    </lineage>
</organism>
<dbReference type="Gene3D" id="3.40.225.10">
    <property type="entry name" value="Class II aldolase/adducin N-terminal domain"/>
    <property type="match status" value="1"/>
</dbReference>
<dbReference type="AlphaFoldDB" id="A0A151JL82"/>
<dbReference type="NCBIfam" id="NF009003">
    <property type="entry name" value="PRK12348.1"/>
    <property type="match status" value="1"/>
</dbReference>
<evidence type="ECO:0000256" key="6">
    <source>
        <dbReference type="ARBA" id="ARBA00022833"/>
    </source>
</evidence>
<evidence type="ECO:0000256" key="3">
    <source>
        <dbReference type="ARBA" id="ARBA00010037"/>
    </source>
</evidence>
<dbReference type="FunFam" id="3.40.225.10:FF:000001">
    <property type="entry name" value="L-ribulose-5-phosphate 4-epimerase UlaF"/>
    <property type="match status" value="1"/>
</dbReference>
<comment type="cofactor">
    <cofactor evidence="2">
        <name>Zn(2+)</name>
        <dbReference type="ChEBI" id="CHEBI:29105"/>
    </cofactor>
</comment>
<dbReference type="GO" id="GO:0019323">
    <property type="term" value="P:pentose catabolic process"/>
    <property type="evidence" value="ECO:0007669"/>
    <property type="project" value="TreeGrafter"/>
</dbReference>
<evidence type="ECO:0000256" key="4">
    <source>
        <dbReference type="ARBA" id="ARBA00013186"/>
    </source>
</evidence>
<evidence type="ECO:0000313" key="10">
    <source>
        <dbReference type="EMBL" id="KYN26293.1"/>
    </source>
</evidence>
<name>A0A151JL82_9VIBR</name>
<proteinExistence type="inferred from homology"/>
<evidence type="ECO:0000256" key="5">
    <source>
        <dbReference type="ARBA" id="ARBA00022723"/>
    </source>
</evidence>
<dbReference type="CDD" id="cd00398">
    <property type="entry name" value="Aldolase_II"/>
    <property type="match status" value="1"/>
</dbReference>
<protein>
    <recommendedName>
        <fullName evidence="4">L-ribulose-5-phosphate 4-epimerase</fullName>
        <ecNumber evidence="4">5.1.3.4</ecNumber>
    </recommendedName>
</protein>
<comment type="caution">
    <text evidence="10">The sequence shown here is derived from an EMBL/GenBank/DDBJ whole genome shotgun (WGS) entry which is preliminary data.</text>
</comment>
<dbReference type="GO" id="GO:0046872">
    <property type="term" value="F:metal ion binding"/>
    <property type="evidence" value="ECO:0007669"/>
    <property type="project" value="UniProtKB-KW"/>
</dbReference>